<dbReference type="STRING" id="121224.E0VB98"/>
<gene>
    <name evidence="5" type="primary">8239043</name>
    <name evidence="4" type="ORF">Phum_PHUM055700</name>
</gene>
<feature type="compositionally biased region" description="Basic and acidic residues" evidence="3">
    <location>
        <begin position="248"/>
        <end position="280"/>
    </location>
</feature>
<feature type="compositionally biased region" description="Low complexity" evidence="3">
    <location>
        <begin position="362"/>
        <end position="378"/>
    </location>
</feature>
<feature type="compositionally biased region" description="Basic and acidic residues" evidence="3">
    <location>
        <begin position="290"/>
        <end position="304"/>
    </location>
</feature>
<feature type="region of interest" description="Disordered" evidence="3">
    <location>
        <begin position="188"/>
        <end position="304"/>
    </location>
</feature>
<comment type="similarity">
    <text evidence="1">Belongs to the SPT2 family.</text>
</comment>
<dbReference type="GO" id="GO:0042393">
    <property type="term" value="F:histone binding"/>
    <property type="evidence" value="ECO:0007669"/>
    <property type="project" value="TreeGrafter"/>
</dbReference>
<dbReference type="EMBL" id="DS235023">
    <property type="protein sequence ID" value="EEB10654.1"/>
    <property type="molecule type" value="Genomic_DNA"/>
</dbReference>
<dbReference type="eggNOG" id="ENOG502QWHS">
    <property type="taxonomic scope" value="Eukaryota"/>
</dbReference>
<dbReference type="VEuPathDB" id="VectorBase:PHUM055700"/>
<feature type="compositionally biased region" description="Polar residues" evidence="3">
    <location>
        <begin position="71"/>
        <end position="82"/>
    </location>
</feature>
<keyword evidence="2" id="KW-0175">Coiled coil</keyword>
<reference evidence="4" key="2">
    <citation type="submission" date="2007-04" db="EMBL/GenBank/DDBJ databases">
        <title>The genome of the human body louse.</title>
        <authorList>
            <consortium name="The Human Body Louse Genome Consortium"/>
            <person name="Kirkness E."/>
            <person name="Walenz B."/>
            <person name="Hass B."/>
            <person name="Bruggner R."/>
            <person name="Strausberg R."/>
        </authorList>
    </citation>
    <scope>NUCLEOTIDE SEQUENCE</scope>
    <source>
        <strain evidence="4">USDA</strain>
    </source>
</reference>
<dbReference type="RefSeq" id="XP_002423392.1">
    <property type="nucleotide sequence ID" value="XM_002423347.1"/>
</dbReference>
<dbReference type="EMBL" id="AAZO01000655">
    <property type="status" value="NOT_ANNOTATED_CDS"/>
    <property type="molecule type" value="Genomic_DNA"/>
</dbReference>
<evidence type="ECO:0000256" key="1">
    <source>
        <dbReference type="ARBA" id="ARBA00006461"/>
    </source>
</evidence>
<proteinExistence type="inferred from homology"/>
<feature type="region of interest" description="Disordered" evidence="3">
    <location>
        <begin position="352"/>
        <end position="462"/>
    </location>
</feature>
<feature type="region of interest" description="Disordered" evidence="3">
    <location>
        <begin position="70"/>
        <end position="154"/>
    </location>
</feature>
<dbReference type="HOGENOM" id="CLU_019714_0_0_1"/>
<feature type="compositionally biased region" description="Polar residues" evidence="3">
    <location>
        <begin position="213"/>
        <end position="247"/>
    </location>
</feature>
<evidence type="ECO:0000313" key="5">
    <source>
        <dbReference type="EnsemblMetazoa" id="PHUM055700-PA"/>
    </source>
</evidence>
<evidence type="ECO:0000256" key="3">
    <source>
        <dbReference type="SAM" id="MobiDB-lite"/>
    </source>
</evidence>
<dbReference type="Proteomes" id="UP000009046">
    <property type="component" value="Unassembled WGS sequence"/>
</dbReference>
<evidence type="ECO:0000313" key="4">
    <source>
        <dbReference type="EMBL" id="EEB10654.1"/>
    </source>
</evidence>
<protein>
    <submittedName>
        <fullName evidence="4 5">Non-muscle caldesmon, putative</fullName>
    </submittedName>
</protein>
<feature type="region of interest" description="Disordered" evidence="3">
    <location>
        <begin position="1"/>
        <end position="55"/>
    </location>
</feature>
<dbReference type="GO" id="GO:0006334">
    <property type="term" value="P:nucleosome assembly"/>
    <property type="evidence" value="ECO:0007669"/>
    <property type="project" value="TreeGrafter"/>
</dbReference>
<sequence>MALRAKDPKANKRIQTMLKRTKSANKSVMEDAIDNNNTADTLAGPSQPDEDDYGFVSELSSQLYNKLIQKMYSTPSNDSPKFSPSKKPTGVKMALLRQEEEDKLPHRKKRKLKDKKDEDDDIPTDYVSSDREINKSNQESTEQKQHEPIVFEPKVVKSQEPEVLMTKKQKLEHEKMLELKRQREMRLQNIESFEKSGHNQENKKSIPKIPKINHQSNSEQKVLLTSQKKLTTSGQSVEKSSSGGKTTKNFDKSDRTLNLNKSKELSEKNNKIKSGPDKKSINNNNNNNNSEKKNKILDDETTSRLIKERDEALKLLKEKERLIKERDEAVRMLKEKEQLIKERDEVVRKLKLLEESEKIQKKSNSNVKNGNGGTTSKKIPGGDKNLSKVSSMNGGTGKSNLKSDSSSTKSNSGVNKSGQKPNLKCVSKNVPEKGNSVREFPPKDVRPSGKFNNFPRNQKFPPGVVRRKGLALKKRCIESDDEYDSELDDFIDDDTNDMESEDVSKVISEIFRYDKNKYSKYDEMDDECMESNYAQISKEEFFSTKCGILEDLQDIQREKAKTIKKQKR</sequence>
<dbReference type="GO" id="GO:0003677">
    <property type="term" value="F:DNA binding"/>
    <property type="evidence" value="ECO:0007669"/>
    <property type="project" value="TreeGrafter"/>
</dbReference>
<dbReference type="OrthoDB" id="6259853at2759"/>
<dbReference type="SMART" id="SM00784">
    <property type="entry name" value="SPT2"/>
    <property type="match status" value="1"/>
</dbReference>
<dbReference type="GO" id="GO:0006360">
    <property type="term" value="P:transcription by RNA polymerase I"/>
    <property type="evidence" value="ECO:0007669"/>
    <property type="project" value="TreeGrafter"/>
</dbReference>
<feature type="compositionally biased region" description="Basic and acidic residues" evidence="3">
    <location>
        <begin position="1"/>
        <end position="10"/>
    </location>
</feature>
<dbReference type="PANTHER" id="PTHR22691">
    <property type="entry name" value="YEAST SPT2-RELATED"/>
    <property type="match status" value="1"/>
</dbReference>
<dbReference type="KEGG" id="phu:Phum_PHUM055700"/>
<organism>
    <name type="scientific">Pediculus humanus subsp. corporis</name>
    <name type="common">Body louse</name>
    <dbReference type="NCBI Taxonomy" id="121224"/>
    <lineage>
        <taxon>Eukaryota</taxon>
        <taxon>Metazoa</taxon>
        <taxon>Ecdysozoa</taxon>
        <taxon>Arthropoda</taxon>
        <taxon>Hexapoda</taxon>
        <taxon>Insecta</taxon>
        <taxon>Pterygota</taxon>
        <taxon>Neoptera</taxon>
        <taxon>Paraneoptera</taxon>
        <taxon>Psocodea</taxon>
        <taxon>Troctomorpha</taxon>
        <taxon>Phthiraptera</taxon>
        <taxon>Anoplura</taxon>
        <taxon>Pediculidae</taxon>
        <taxon>Pediculus</taxon>
    </lineage>
</organism>
<dbReference type="InParanoid" id="E0VB98"/>
<dbReference type="InterPro" id="IPR013256">
    <property type="entry name" value="Chromatin_SPT2"/>
</dbReference>
<feature type="compositionally biased region" description="Basic and acidic residues" evidence="3">
    <location>
        <begin position="188"/>
        <end position="204"/>
    </location>
</feature>
<keyword evidence="6" id="KW-1185">Reference proteome</keyword>
<accession>E0VB98</accession>
<feature type="compositionally biased region" description="Basic and acidic residues" evidence="3">
    <location>
        <begin position="141"/>
        <end position="154"/>
    </location>
</feature>
<reference evidence="4" key="1">
    <citation type="submission" date="2007-04" db="EMBL/GenBank/DDBJ databases">
        <title>Annotation of Pediculus humanus corporis strain USDA.</title>
        <authorList>
            <person name="Kirkness E."/>
            <person name="Hannick L."/>
            <person name="Hass B."/>
            <person name="Bruggner R."/>
            <person name="Lawson D."/>
            <person name="Bidwell S."/>
            <person name="Joardar V."/>
            <person name="Caler E."/>
            <person name="Walenz B."/>
            <person name="Inman J."/>
            <person name="Schobel S."/>
            <person name="Galinsky K."/>
            <person name="Amedeo P."/>
            <person name="Strausberg R."/>
        </authorList>
    </citation>
    <scope>NUCLEOTIDE SEQUENCE</scope>
    <source>
        <strain evidence="4">USDA</strain>
    </source>
</reference>
<dbReference type="CTD" id="8239043"/>
<dbReference type="PANTHER" id="PTHR22691:SF8">
    <property type="entry name" value="PROTEIN SPT2 HOMOLOG"/>
    <property type="match status" value="1"/>
</dbReference>
<dbReference type="Pfam" id="PF08243">
    <property type="entry name" value="SPT2"/>
    <property type="match status" value="1"/>
</dbReference>
<dbReference type="FunCoup" id="E0VB98">
    <property type="interactions" value="881"/>
</dbReference>
<dbReference type="AlphaFoldDB" id="E0VB98"/>
<feature type="compositionally biased region" description="Low complexity" evidence="3">
    <location>
        <begin position="398"/>
        <end position="418"/>
    </location>
</feature>
<reference evidence="5" key="3">
    <citation type="submission" date="2020-05" db="UniProtKB">
        <authorList>
            <consortium name="EnsemblMetazoa"/>
        </authorList>
    </citation>
    <scope>IDENTIFICATION</scope>
    <source>
        <strain evidence="5">USDA</strain>
    </source>
</reference>
<name>E0VB98_PEDHC</name>
<evidence type="ECO:0000313" key="6">
    <source>
        <dbReference type="Proteomes" id="UP000009046"/>
    </source>
</evidence>
<dbReference type="OMA" id="GPMATPH"/>
<dbReference type="GeneID" id="8239043"/>
<evidence type="ECO:0000256" key="2">
    <source>
        <dbReference type="ARBA" id="ARBA00023054"/>
    </source>
</evidence>
<dbReference type="GO" id="GO:0005730">
    <property type="term" value="C:nucleolus"/>
    <property type="evidence" value="ECO:0007669"/>
    <property type="project" value="TreeGrafter"/>
</dbReference>
<dbReference type="EnsemblMetazoa" id="PHUM055700-RA">
    <property type="protein sequence ID" value="PHUM055700-PA"/>
    <property type="gene ID" value="PHUM055700"/>
</dbReference>